<dbReference type="Gene3D" id="3.90.700.10">
    <property type="entry name" value="Succinate dehydrogenase/fumarate reductase flavoprotein, catalytic domain"/>
    <property type="match status" value="1"/>
</dbReference>
<accession>A0A933GMF6</accession>
<proteinExistence type="predicted"/>
<sequence length="542" mass="58993">MELVEKSVDVLVVGSGGAGLRAAIEAAHKGVKTLLVSKAPVGLANCTIVSGGAFTVAIEGMTPGVHFNMTMDTGKSLNNASLVKVLTEESPGRIYELEEMGLDLVKGKGRAIVKTSPGSSMIRGKKITRVMEIQAKKAGVSMDERVVLVDLILRDNRVLGAIGYNYASDQLVIYQAKAVVMATGGAGAIYARHDNPGHITGDGYAVFYRAGVKLQDMEMVQFYPAGLADPQHADFLVPPTLMDEGKIFNTRQEDIKEKYKLPRKQIAIVARDTLSRAVFQEILLGNGIEGALFLDLTEMPEEKWLADPLAATAKRTFIEKLGAARQPLRICPLCHHFMGGAVIDENCQAGVAGLYAAGEVAGGLHGANRMGGNALSETLVFGARAGSNAALYAQDVDVKPMEKKLFNEEINILQRMRHGSEKGKIAPESIKKELQKTMWDKAGLVRSKKGLQEALSLIKRLEKDHLSSLAADSPRQFLEVLETINMVQVSQMVVTSALTRQESRGAHFRTDYIEQNDREWRRNILLQKRGEEIAVELGNMLA</sequence>
<reference evidence="7" key="1">
    <citation type="submission" date="2020-07" db="EMBL/GenBank/DDBJ databases">
        <title>Huge and variable diversity of episymbiotic CPR bacteria and DPANN archaea in groundwater ecosystems.</title>
        <authorList>
            <person name="He C.Y."/>
            <person name="Keren R."/>
            <person name="Whittaker M."/>
            <person name="Farag I.F."/>
            <person name="Doudna J."/>
            <person name="Cate J.H.D."/>
            <person name="Banfield J.F."/>
        </authorList>
    </citation>
    <scope>NUCLEOTIDE SEQUENCE</scope>
    <source>
        <strain evidence="7">NC_groundwater_1482_Ag_S-0.65um_47_24</strain>
    </source>
</reference>
<dbReference type="InterPro" id="IPR030664">
    <property type="entry name" value="SdhA/FrdA/AprA"/>
</dbReference>
<dbReference type="Proteomes" id="UP000772181">
    <property type="component" value="Unassembled WGS sequence"/>
</dbReference>
<dbReference type="SUPFAM" id="SSF56425">
    <property type="entry name" value="Succinate dehydrogenase/fumarate reductase flavoprotein, catalytic domain"/>
    <property type="match status" value="1"/>
</dbReference>
<dbReference type="InterPro" id="IPR037099">
    <property type="entry name" value="Fum_R/Succ_DH_flav-like_C_sf"/>
</dbReference>
<organism evidence="7 8">
    <name type="scientific">Tectimicrobiota bacterium</name>
    <dbReference type="NCBI Taxonomy" id="2528274"/>
    <lineage>
        <taxon>Bacteria</taxon>
        <taxon>Pseudomonadati</taxon>
        <taxon>Nitrospinota/Tectimicrobiota group</taxon>
        <taxon>Candidatus Tectimicrobiota</taxon>
    </lineage>
</organism>
<dbReference type="SUPFAM" id="SSF46977">
    <property type="entry name" value="Succinate dehydrogenase/fumarate reductase flavoprotein C-terminal domain"/>
    <property type="match status" value="1"/>
</dbReference>
<dbReference type="Gene3D" id="1.20.58.100">
    <property type="entry name" value="Fumarate reductase/succinate dehydrogenase flavoprotein-like, C-terminal domain"/>
    <property type="match status" value="1"/>
</dbReference>
<gene>
    <name evidence="7" type="ORF">HY730_09635</name>
</gene>
<evidence type="ECO:0000313" key="8">
    <source>
        <dbReference type="Proteomes" id="UP000772181"/>
    </source>
</evidence>
<feature type="domain" description="FAD-dependent oxidoreductase 2 FAD-binding" evidence="5">
    <location>
        <begin position="9"/>
        <end position="375"/>
    </location>
</feature>
<dbReference type="EMBL" id="JACQWF010000417">
    <property type="protein sequence ID" value="MBI4596616.1"/>
    <property type="molecule type" value="Genomic_DNA"/>
</dbReference>
<dbReference type="PANTHER" id="PTHR11632">
    <property type="entry name" value="SUCCINATE DEHYDROGENASE 2 FLAVOPROTEIN SUBUNIT"/>
    <property type="match status" value="1"/>
</dbReference>
<dbReference type="PRINTS" id="PR00411">
    <property type="entry name" value="PNDRDTASEI"/>
</dbReference>
<evidence type="ECO:0000256" key="1">
    <source>
        <dbReference type="ARBA" id="ARBA00001974"/>
    </source>
</evidence>
<dbReference type="PANTHER" id="PTHR11632:SF51">
    <property type="entry name" value="SUCCINATE DEHYDROGENASE [UBIQUINONE] FLAVOPROTEIN SUBUNIT, MITOCHONDRIAL"/>
    <property type="match status" value="1"/>
</dbReference>
<evidence type="ECO:0000313" key="7">
    <source>
        <dbReference type="EMBL" id="MBI4596616.1"/>
    </source>
</evidence>
<dbReference type="InterPro" id="IPR027477">
    <property type="entry name" value="Succ_DH/fumarate_Rdtase_cat_sf"/>
</dbReference>
<dbReference type="AlphaFoldDB" id="A0A933GMF6"/>
<evidence type="ECO:0000256" key="4">
    <source>
        <dbReference type="PIRSR" id="PIRSR000171-1"/>
    </source>
</evidence>
<dbReference type="Pfam" id="PF00890">
    <property type="entry name" value="FAD_binding_2"/>
    <property type="match status" value="1"/>
</dbReference>
<evidence type="ECO:0000259" key="5">
    <source>
        <dbReference type="Pfam" id="PF00890"/>
    </source>
</evidence>
<name>A0A933GMF6_UNCTE</name>
<dbReference type="PIRSF" id="PIRSF000171">
    <property type="entry name" value="SDHA_APRA_LASPO"/>
    <property type="match status" value="1"/>
</dbReference>
<dbReference type="GO" id="GO:0016491">
    <property type="term" value="F:oxidoreductase activity"/>
    <property type="evidence" value="ECO:0007669"/>
    <property type="project" value="UniProtKB-KW"/>
</dbReference>
<evidence type="ECO:0000256" key="2">
    <source>
        <dbReference type="ARBA" id="ARBA00022630"/>
    </source>
</evidence>
<dbReference type="InterPro" id="IPR036188">
    <property type="entry name" value="FAD/NAD-bd_sf"/>
</dbReference>
<feature type="domain" description="Fumarate reductase/succinate dehydrogenase flavoprotein-like C-terminal" evidence="6">
    <location>
        <begin position="432"/>
        <end position="532"/>
    </location>
</feature>
<keyword evidence="3" id="KW-0560">Oxidoreductase</keyword>
<keyword evidence="2" id="KW-0285">Flavoprotein</keyword>
<dbReference type="Pfam" id="PF02910">
    <property type="entry name" value="Succ_DH_flav_C"/>
    <property type="match status" value="1"/>
</dbReference>
<evidence type="ECO:0000256" key="3">
    <source>
        <dbReference type="ARBA" id="ARBA00023002"/>
    </source>
</evidence>
<dbReference type="SUPFAM" id="SSF51905">
    <property type="entry name" value="FAD/NAD(P)-binding domain"/>
    <property type="match status" value="1"/>
</dbReference>
<dbReference type="InterPro" id="IPR015939">
    <property type="entry name" value="Fum_Rdtase/Succ_DH_flav-like_C"/>
</dbReference>
<dbReference type="InterPro" id="IPR003953">
    <property type="entry name" value="FAD-dep_OxRdtase_2_FAD-bd"/>
</dbReference>
<comment type="caution">
    <text evidence="7">The sequence shown here is derived from an EMBL/GenBank/DDBJ whole genome shotgun (WGS) entry which is preliminary data.</text>
</comment>
<comment type="cofactor">
    <cofactor evidence="1">
        <name>FAD</name>
        <dbReference type="ChEBI" id="CHEBI:57692"/>
    </cofactor>
</comment>
<protein>
    <submittedName>
        <fullName evidence="7">FAD-binding protein</fullName>
    </submittedName>
</protein>
<feature type="active site" description="Proton acceptor" evidence="4">
    <location>
        <position position="271"/>
    </location>
</feature>
<dbReference type="PRINTS" id="PR00368">
    <property type="entry name" value="FADPNR"/>
</dbReference>
<evidence type="ECO:0000259" key="6">
    <source>
        <dbReference type="Pfam" id="PF02910"/>
    </source>
</evidence>
<dbReference type="Gene3D" id="3.50.50.60">
    <property type="entry name" value="FAD/NAD(P)-binding domain"/>
    <property type="match status" value="1"/>
</dbReference>